<feature type="domain" description="ABC transporter" evidence="13">
    <location>
        <begin position="1076"/>
        <end position="1315"/>
    </location>
</feature>
<dbReference type="PANTHER" id="PTHR24221">
    <property type="entry name" value="ATP-BINDING CASSETTE SUB-FAMILY B"/>
    <property type="match status" value="1"/>
</dbReference>
<feature type="compositionally biased region" description="Basic and acidic residues" evidence="11">
    <location>
        <begin position="719"/>
        <end position="733"/>
    </location>
</feature>
<feature type="transmembrane region" description="Helical" evidence="12">
    <location>
        <begin position="156"/>
        <end position="172"/>
    </location>
</feature>
<protein>
    <submittedName>
        <fullName evidence="15">Putative ABC transporter ATP-binding protein</fullName>
    </submittedName>
</protein>
<dbReference type="GO" id="GO:0005524">
    <property type="term" value="F:ATP binding"/>
    <property type="evidence" value="ECO:0007669"/>
    <property type="project" value="UniProtKB-KW"/>
</dbReference>
<feature type="region of interest" description="Disordered" evidence="11">
    <location>
        <begin position="591"/>
        <end position="737"/>
    </location>
</feature>
<feature type="transmembrane region" description="Helical" evidence="12">
    <location>
        <begin position="268"/>
        <end position="289"/>
    </location>
</feature>
<dbReference type="InterPro" id="IPR017871">
    <property type="entry name" value="ABC_transporter-like_CS"/>
</dbReference>
<reference evidence="15 16" key="2">
    <citation type="journal article" date="2011" name="J. Antibiot.">
        <title>Furaquinocins I and J: novel polyketide isoprenoid hybrid compounds from Streptomyces reveromyceticus SN-593.</title>
        <authorList>
            <person name="Panthee S."/>
            <person name="Takahashi S."/>
            <person name="Takagi H."/>
            <person name="Nogawa T."/>
            <person name="Oowada E."/>
            <person name="Uramoto M."/>
            <person name="Osada H."/>
        </authorList>
    </citation>
    <scope>NUCLEOTIDE SEQUENCE [LARGE SCALE GENOMIC DNA]</scope>
    <source>
        <strain evidence="15 16">SN-593</strain>
    </source>
</reference>
<dbReference type="Gene3D" id="1.20.1560.10">
    <property type="entry name" value="ABC transporter type 1, transmembrane domain"/>
    <property type="match status" value="2"/>
</dbReference>
<evidence type="ECO:0000313" key="15">
    <source>
        <dbReference type="EMBL" id="BBA96596.1"/>
    </source>
</evidence>
<organism evidence="15 16">
    <name type="scientific">Actinacidiphila reveromycinica</name>
    <dbReference type="NCBI Taxonomy" id="659352"/>
    <lineage>
        <taxon>Bacteria</taxon>
        <taxon>Bacillati</taxon>
        <taxon>Actinomycetota</taxon>
        <taxon>Actinomycetes</taxon>
        <taxon>Kitasatosporales</taxon>
        <taxon>Streptomycetaceae</taxon>
        <taxon>Actinacidiphila</taxon>
    </lineage>
</organism>
<dbReference type="GO" id="GO:0140359">
    <property type="term" value="F:ABC-type transporter activity"/>
    <property type="evidence" value="ECO:0007669"/>
    <property type="project" value="InterPro"/>
</dbReference>
<dbReference type="EMBL" id="AP018365">
    <property type="protein sequence ID" value="BBA96596.1"/>
    <property type="molecule type" value="Genomic_DNA"/>
</dbReference>
<dbReference type="PROSITE" id="PS50929">
    <property type="entry name" value="ABC_TM1F"/>
    <property type="match status" value="2"/>
</dbReference>
<keyword evidence="6" id="KW-0547">Nucleotide-binding</keyword>
<dbReference type="SMART" id="SM00382">
    <property type="entry name" value="AAA"/>
    <property type="match status" value="2"/>
</dbReference>
<keyword evidence="4" id="KW-0997">Cell inner membrane</keyword>
<reference evidence="15 16" key="1">
    <citation type="journal article" date="2010" name="J. Bacteriol.">
        <title>Biochemical characterization of a novel indole prenyltransferase from Streptomyces sp. SN-593.</title>
        <authorList>
            <person name="Takahashi S."/>
            <person name="Takagi H."/>
            <person name="Toyoda A."/>
            <person name="Uramoto M."/>
            <person name="Nogawa T."/>
            <person name="Ueki M."/>
            <person name="Sakaki Y."/>
            <person name="Osada H."/>
        </authorList>
    </citation>
    <scope>NUCLEOTIDE SEQUENCE [LARGE SCALE GENOMIC DNA]</scope>
    <source>
        <strain evidence="15 16">SN-593</strain>
    </source>
</reference>
<dbReference type="GO" id="GO:0016887">
    <property type="term" value="F:ATP hydrolysis activity"/>
    <property type="evidence" value="ECO:0007669"/>
    <property type="project" value="InterPro"/>
</dbReference>
<dbReference type="Gene3D" id="3.40.50.300">
    <property type="entry name" value="P-loop containing nucleotide triphosphate hydrolases"/>
    <property type="match status" value="2"/>
</dbReference>
<feature type="transmembrane region" description="Helical" evidence="12">
    <location>
        <begin position="1010"/>
        <end position="1031"/>
    </location>
</feature>
<dbReference type="FunFam" id="3.40.50.300:FF:000221">
    <property type="entry name" value="Multidrug ABC transporter ATP-binding protein"/>
    <property type="match status" value="2"/>
</dbReference>
<dbReference type="PROSITE" id="PS00211">
    <property type="entry name" value="ABC_TRANSPORTER_1"/>
    <property type="match status" value="2"/>
</dbReference>
<evidence type="ECO:0000256" key="10">
    <source>
        <dbReference type="ARBA" id="ARBA00023455"/>
    </source>
</evidence>
<dbReference type="InterPro" id="IPR027417">
    <property type="entry name" value="P-loop_NTPase"/>
</dbReference>
<dbReference type="SUPFAM" id="SSF90123">
    <property type="entry name" value="ABC transporter transmembrane region"/>
    <property type="match status" value="2"/>
</dbReference>
<dbReference type="KEGG" id="arev:RVR_1960"/>
<evidence type="ECO:0000256" key="11">
    <source>
        <dbReference type="SAM" id="MobiDB-lite"/>
    </source>
</evidence>
<feature type="transmembrane region" description="Helical" evidence="12">
    <location>
        <begin position="178"/>
        <end position="195"/>
    </location>
</feature>
<feature type="transmembrane region" description="Helical" evidence="12">
    <location>
        <begin position="77"/>
        <end position="102"/>
    </location>
</feature>
<evidence type="ECO:0000256" key="6">
    <source>
        <dbReference type="ARBA" id="ARBA00022741"/>
    </source>
</evidence>
<feature type="transmembrane region" description="Helical" evidence="12">
    <location>
        <begin position="29"/>
        <end position="51"/>
    </location>
</feature>
<name>A0A7U3UPY2_9ACTN</name>
<comment type="similarity">
    <text evidence="10">Belongs to the ABC transporter superfamily. Siderophore-Fe(3+) uptake transporter (SIUT) (TC 3.A.1.21) family.</text>
</comment>
<dbReference type="PROSITE" id="PS50893">
    <property type="entry name" value="ABC_TRANSPORTER_2"/>
    <property type="match status" value="2"/>
</dbReference>
<evidence type="ECO:0000259" key="13">
    <source>
        <dbReference type="PROSITE" id="PS50893"/>
    </source>
</evidence>
<keyword evidence="5 12" id="KW-0812">Transmembrane</keyword>
<evidence type="ECO:0000313" key="16">
    <source>
        <dbReference type="Proteomes" id="UP000595703"/>
    </source>
</evidence>
<feature type="compositionally biased region" description="Low complexity" evidence="11">
    <location>
        <begin position="1325"/>
        <end position="1347"/>
    </location>
</feature>
<proteinExistence type="inferred from homology"/>
<dbReference type="InterPro" id="IPR011527">
    <property type="entry name" value="ABC1_TM_dom"/>
</dbReference>
<feature type="domain" description="ABC transmembrane type-1" evidence="14">
    <location>
        <begin position="31"/>
        <end position="310"/>
    </location>
</feature>
<feature type="compositionally biased region" description="Low complexity" evidence="11">
    <location>
        <begin position="615"/>
        <end position="634"/>
    </location>
</feature>
<evidence type="ECO:0000256" key="9">
    <source>
        <dbReference type="ARBA" id="ARBA00023136"/>
    </source>
</evidence>
<dbReference type="Pfam" id="PF00005">
    <property type="entry name" value="ABC_tran"/>
    <property type="match status" value="2"/>
</dbReference>
<feature type="domain" description="ABC transmembrane type-1" evidence="14">
    <location>
        <begin position="762"/>
        <end position="1039"/>
    </location>
</feature>
<feature type="compositionally biased region" description="Gly residues" evidence="11">
    <location>
        <begin position="1364"/>
        <end position="1379"/>
    </location>
</feature>
<accession>A0A7U3UPY2</accession>
<feature type="transmembrane region" description="Helical" evidence="12">
    <location>
        <begin position="871"/>
        <end position="890"/>
    </location>
</feature>
<evidence type="ECO:0000256" key="8">
    <source>
        <dbReference type="ARBA" id="ARBA00022989"/>
    </source>
</evidence>
<evidence type="ECO:0000259" key="14">
    <source>
        <dbReference type="PROSITE" id="PS50929"/>
    </source>
</evidence>
<dbReference type="PANTHER" id="PTHR24221:SF654">
    <property type="entry name" value="ATP-BINDING CASSETTE SUB-FAMILY B MEMBER 6"/>
    <property type="match status" value="1"/>
</dbReference>
<comment type="subcellular location">
    <subcellularLocation>
        <location evidence="1">Cell inner membrane</location>
        <topology evidence="1">Multi-pass membrane protein</topology>
    </subcellularLocation>
</comment>
<feature type="region of interest" description="Disordered" evidence="11">
    <location>
        <begin position="1325"/>
        <end position="1402"/>
    </location>
</feature>
<feature type="transmembrane region" description="Helical" evidence="12">
    <location>
        <begin position="896"/>
        <end position="914"/>
    </location>
</feature>
<dbReference type="InterPro" id="IPR036640">
    <property type="entry name" value="ABC1_TM_sf"/>
</dbReference>
<sequence>MGRGRQQDGEQAEARRDLAGIQRPVRGRVTAAAVMEALAAALAVAPMVAVVELARRLLDGVDAHGRWSGDSGGLWTVTWWAAGLLAARLVLSLLAALVSHLADADLAIALRRALADHLAVLPLRWFAGGVSAQVKTVVQDDVSALHHAVAHARGDLAAAVAGPAVVVGYLLWADWRLALLTVALVGGAQTIRMRLAARTAAPLRRIGAARLELSAATIELVRGIAVAKAFGGQGAPRRFTEAAAEYADAGEEAQAGFAKQRGLTRATVAPTTVLLLVTGCGIALVGAGWTDPVRVIAFVLLGLGLFEQLTPIYAARDQARRARAAAHRVAGLLREPAEAVPAHPAALALAPGAAPTLTFDGVRFGYTEDREVLHGIDAVLRPGTVTAVVGPSGAGKSTLGLLPARFQDVTGGAVRLDGTDIRELDRAELHRHVGFVFQDVVLLRQSVRDNIALGDPGASPERVEAAARAAAIHDRVLQLPRGYDSVIGEDARLSGGEAQRVSIARALLADTSIVVLDEASAFADPESEAAVQDAVARLAAGRTLLVIAHRLRTVVDADQILVLDAGEVVERGTHRDLLAADGAYARMWRAQHPPESAPPAPRPAEEAGRTAVPPSAVGTAGGAADAPASADGTGLPAAEAGSDAAAVHPARPAGPGGVTASVGADGDEAAASRAAAAEGTADAPASAASPAPRAPGEAAATAPAATAQAGAKTAGAKTPDGRASDGRASDGRASDPAAPQGILRMLGRVLGDSRRRLVAGYLAATALYAISEGAAFGLLVPLLTALLEGDTSRAALWLPAEAAAVVVGWFAHYAMEMRALRLSATWQRGLYEKLGAHVVRLPLGWFDERRTGELPRLIGPGVETVTLGVRLAQVLIGALVTPAVIFVFLLCYDWRIAVSVLVTVPVVLAVFAVARRVTDRTEAEHDAAASEAGARLVEFAGAQPVLRAYGRDAADRGLLGEALEAQHRAARREVLGALPGQNLGRLAIQLAFTAVLVVGMRLATGGDVGAARLVALLVLGVHFLQPFGVVAGAASGLRATRAAVARVAAVLDTAPLPEPAEPAPLRTPDRPGPPSVRLTGVRFGYGDTSAPEYRPVLDGVDLEVPAGRTVALVGPSGAGKTTVTKLVARFFDVDGGRVEVGGLDVREVASAELTGAVSLVFQDVYLTDGTIEENIRLGRPDATDEEVRTAARRARVEPIAQRLPDGWASRVGEGGRLLSGGERQRVAIARALLKDAPVVLLDEATSALDAENEAAVHQALAELGTGRTLLVVAHRLTTVAGADRIAVLDDGRVVEEGTHADLLARGGRYARLWAEHERARGWRIASSADPSVPGADASPAVASPADESPADESPANGRAANGPGTDGAGGAGGTGGAHGDGTAEAAGAGGRAPRSGGAGMEP</sequence>
<gene>
    <name evidence="15" type="ORF">RVR_1960</name>
</gene>
<evidence type="ECO:0000256" key="12">
    <source>
        <dbReference type="SAM" id="Phobius"/>
    </source>
</evidence>
<keyword evidence="8 12" id="KW-1133">Transmembrane helix</keyword>
<evidence type="ECO:0000256" key="1">
    <source>
        <dbReference type="ARBA" id="ARBA00004429"/>
    </source>
</evidence>
<dbReference type="GO" id="GO:0005886">
    <property type="term" value="C:plasma membrane"/>
    <property type="evidence" value="ECO:0007669"/>
    <property type="project" value="UniProtKB-SubCell"/>
</dbReference>
<dbReference type="Proteomes" id="UP000595703">
    <property type="component" value="Chromosome"/>
</dbReference>
<dbReference type="InterPro" id="IPR003439">
    <property type="entry name" value="ABC_transporter-like_ATP-bd"/>
</dbReference>
<keyword evidence="16" id="KW-1185">Reference proteome</keyword>
<evidence type="ECO:0000256" key="3">
    <source>
        <dbReference type="ARBA" id="ARBA00022475"/>
    </source>
</evidence>
<feature type="domain" description="ABC transporter" evidence="13">
    <location>
        <begin position="357"/>
        <end position="590"/>
    </location>
</feature>
<dbReference type="InterPro" id="IPR039421">
    <property type="entry name" value="Type_1_exporter"/>
</dbReference>
<feature type="compositionally biased region" description="Low complexity" evidence="11">
    <location>
        <begin position="1380"/>
        <end position="1395"/>
    </location>
</feature>
<feature type="transmembrane region" description="Helical" evidence="12">
    <location>
        <begin position="758"/>
        <end position="782"/>
    </location>
</feature>
<feature type="compositionally biased region" description="Low complexity" evidence="11">
    <location>
        <begin position="669"/>
        <end position="718"/>
    </location>
</feature>
<feature type="transmembrane region" description="Helical" evidence="12">
    <location>
        <begin position="295"/>
        <end position="314"/>
    </location>
</feature>
<feature type="transmembrane region" description="Helical" evidence="12">
    <location>
        <begin position="794"/>
        <end position="814"/>
    </location>
</feature>
<evidence type="ECO:0000256" key="4">
    <source>
        <dbReference type="ARBA" id="ARBA00022519"/>
    </source>
</evidence>
<reference evidence="15 16" key="3">
    <citation type="journal article" date="2011" name="Nat. Chem. Biol.">
        <title>Reveromycin A biosynthesis uses RevG and RevJ for stereospecific spiroacetal formation.</title>
        <authorList>
            <person name="Takahashi S."/>
            <person name="Toyoda A."/>
            <person name="Sekiyama Y."/>
            <person name="Takagi H."/>
            <person name="Nogawa T."/>
            <person name="Uramoto M."/>
            <person name="Suzuki R."/>
            <person name="Koshino H."/>
            <person name="Kumano T."/>
            <person name="Panthee S."/>
            <person name="Dairi T."/>
            <person name="Ishikawa J."/>
            <person name="Ikeda H."/>
            <person name="Sakaki Y."/>
            <person name="Osada H."/>
        </authorList>
    </citation>
    <scope>NUCLEOTIDE SEQUENCE [LARGE SCALE GENOMIC DNA]</scope>
    <source>
        <strain evidence="15 16">SN-593</strain>
    </source>
</reference>
<dbReference type="GO" id="GO:0034040">
    <property type="term" value="F:ATPase-coupled lipid transmembrane transporter activity"/>
    <property type="evidence" value="ECO:0007669"/>
    <property type="project" value="TreeGrafter"/>
</dbReference>
<dbReference type="SUPFAM" id="SSF52540">
    <property type="entry name" value="P-loop containing nucleoside triphosphate hydrolases"/>
    <property type="match status" value="2"/>
</dbReference>
<keyword evidence="2" id="KW-0813">Transport</keyword>
<dbReference type="InterPro" id="IPR003593">
    <property type="entry name" value="AAA+_ATPase"/>
</dbReference>
<keyword evidence="9 12" id="KW-0472">Membrane</keyword>
<reference evidence="15 16" key="4">
    <citation type="journal article" date="2020" name="Sci. Rep.">
        <title>beta-carboline chemical signals induce reveromycin production through a LuxR family regulator in Streptomyces sp. SN-593.</title>
        <authorList>
            <person name="Panthee S."/>
            <person name="Kito N."/>
            <person name="Hayashi T."/>
            <person name="Shimizu T."/>
            <person name="Ishikawa J."/>
            <person name="Hamamoto H."/>
            <person name="Osada H."/>
            <person name="Takahashi S."/>
        </authorList>
    </citation>
    <scope>NUCLEOTIDE SEQUENCE [LARGE SCALE GENOMIC DNA]</scope>
    <source>
        <strain evidence="15 16">SN-593</strain>
    </source>
</reference>
<keyword evidence="3" id="KW-1003">Cell membrane</keyword>
<evidence type="ECO:0000256" key="7">
    <source>
        <dbReference type="ARBA" id="ARBA00022840"/>
    </source>
</evidence>
<keyword evidence="7 15" id="KW-0067">ATP-binding</keyword>
<evidence type="ECO:0000256" key="2">
    <source>
        <dbReference type="ARBA" id="ARBA00022448"/>
    </source>
</evidence>
<dbReference type="RefSeq" id="WP_202233006.1">
    <property type="nucleotide sequence ID" value="NZ_AP018365.1"/>
</dbReference>
<evidence type="ECO:0000256" key="5">
    <source>
        <dbReference type="ARBA" id="ARBA00022692"/>
    </source>
</evidence>
<dbReference type="Pfam" id="PF00664">
    <property type="entry name" value="ABC_membrane"/>
    <property type="match status" value="2"/>
</dbReference>